<feature type="transmembrane region" description="Helical" evidence="1">
    <location>
        <begin position="36"/>
        <end position="57"/>
    </location>
</feature>
<keyword evidence="1" id="KW-0812">Transmembrane</keyword>
<keyword evidence="1" id="KW-0472">Membrane</keyword>
<protein>
    <submittedName>
        <fullName evidence="2">Uncharacterized protein</fullName>
    </submittedName>
</protein>
<evidence type="ECO:0000256" key="1">
    <source>
        <dbReference type="SAM" id="Phobius"/>
    </source>
</evidence>
<reference evidence="2" key="1">
    <citation type="submission" date="2019-01" db="EMBL/GenBank/DDBJ databases">
        <title>Draft genome sequences of three monokaryotic isolates of the white-rot basidiomycete fungus Dichomitus squalens.</title>
        <authorList>
            <consortium name="DOE Joint Genome Institute"/>
            <person name="Lopez S.C."/>
            <person name="Andreopoulos B."/>
            <person name="Pangilinan J."/>
            <person name="Lipzen A."/>
            <person name="Riley R."/>
            <person name="Ahrendt S."/>
            <person name="Ng V."/>
            <person name="Barry K."/>
            <person name="Daum C."/>
            <person name="Grigoriev I.V."/>
            <person name="Hilden K.S."/>
            <person name="Makela M.R."/>
            <person name="de Vries R.P."/>
        </authorList>
    </citation>
    <scope>NUCLEOTIDE SEQUENCE [LARGE SCALE GENOMIC DNA]</scope>
    <source>
        <strain evidence="2">OM18370.1</strain>
    </source>
</reference>
<name>A0A4Q9MF75_9APHY</name>
<sequence>MRAAAHPMPYLHHSFLDFLDDQRALAHSRRVHCYRLGGASLLHLSVPAIVSLLCIFIA</sequence>
<proteinExistence type="predicted"/>
<gene>
    <name evidence="2" type="ORF">BD311DRAFT_763455</name>
</gene>
<dbReference type="EMBL" id="ML143452">
    <property type="protein sequence ID" value="TBU26004.1"/>
    <property type="molecule type" value="Genomic_DNA"/>
</dbReference>
<accession>A0A4Q9MF75</accession>
<dbReference type="Proteomes" id="UP000292957">
    <property type="component" value="Unassembled WGS sequence"/>
</dbReference>
<keyword evidence="1" id="KW-1133">Transmembrane helix</keyword>
<dbReference type="AlphaFoldDB" id="A0A4Q9MF75"/>
<evidence type="ECO:0000313" key="2">
    <source>
        <dbReference type="EMBL" id="TBU26004.1"/>
    </source>
</evidence>
<organism evidence="2">
    <name type="scientific">Dichomitus squalens</name>
    <dbReference type="NCBI Taxonomy" id="114155"/>
    <lineage>
        <taxon>Eukaryota</taxon>
        <taxon>Fungi</taxon>
        <taxon>Dikarya</taxon>
        <taxon>Basidiomycota</taxon>
        <taxon>Agaricomycotina</taxon>
        <taxon>Agaricomycetes</taxon>
        <taxon>Polyporales</taxon>
        <taxon>Polyporaceae</taxon>
        <taxon>Dichomitus</taxon>
    </lineage>
</organism>